<keyword evidence="2" id="KW-0479">Metal-binding</keyword>
<evidence type="ECO:0000256" key="3">
    <source>
        <dbReference type="ARBA" id="ARBA00022737"/>
    </source>
</evidence>
<comment type="subcellular location">
    <subcellularLocation>
        <location evidence="1">Nucleus</location>
    </subcellularLocation>
</comment>
<feature type="domain" description="C2H2-type" evidence="8">
    <location>
        <begin position="267"/>
        <end position="294"/>
    </location>
</feature>
<feature type="domain" description="C2H2-type" evidence="8">
    <location>
        <begin position="612"/>
        <end position="640"/>
    </location>
</feature>
<feature type="non-terminal residue" evidence="9">
    <location>
        <position position="724"/>
    </location>
</feature>
<dbReference type="GO" id="GO:0008270">
    <property type="term" value="F:zinc ion binding"/>
    <property type="evidence" value="ECO:0007669"/>
    <property type="project" value="UniProtKB-KW"/>
</dbReference>
<feature type="domain" description="C2H2-type" evidence="8">
    <location>
        <begin position="82"/>
        <end position="105"/>
    </location>
</feature>
<evidence type="ECO:0000259" key="8">
    <source>
        <dbReference type="PROSITE" id="PS50157"/>
    </source>
</evidence>
<proteinExistence type="evidence at transcript level"/>
<evidence type="ECO:0000256" key="1">
    <source>
        <dbReference type="ARBA" id="ARBA00004123"/>
    </source>
</evidence>
<dbReference type="GO" id="GO:0001228">
    <property type="term" value="F:DNA-binding transcription activator activity, RNA polymerase II-specific"/>
    <property type="evidence" value="ECO:0007669"/>
    <property type="project" value="TreeGrafter"/>
</dbReference>
<organism evidence="9">
    <name type="scientific">Corethrella appendiculata</name>
    <dbReference type="NCBI Taxonomy" id="1370023"/>
    <lineage>
        <taxon>Eukaryota</taxon>
        <taxon>Metazoa</taxon>
        <taxon>Ecdysozoa</taxon>
        <taxon>Arthropoda</taxon>
        <taxon>Hexapoda</taxon>
        <taxon>Insecta</taxon>
        <taxon>Pterygota</taxon>
        <taxon>Neoptera</taxon>
        <taxon>Endopterygota</taxon>
        <taxon>Diptera</taxon>
        <taxon>Nematocera</taxon>
        <taxon>Culicoidea</taxon>
        <taxon>Chaoboridae</taxon>
        <taxon>Corethrella</taxon>
    </lineage>
</organism>
<dbReference type="InterPro" id="IPR036236">
    <property type="entry name" value="Znf_C2H2_sf"/>
</dbReference>
<dbReference type="GO" id="GO:0005634">
    <property type="term" value="C:nucleus"/>
    <property type="evidence" value="ECO:0007669"/>
    <property type="project" value="UniProtKB-SubCell"/>
</dbReference>
<keyword evidence="5" id="KW-0862">Zinc</keyword>
<feature type="non-terminal residue" evidence="9">
    <location>
        <position position="1"/>
    </location>
</feature>
<evidence type="ECO:0000256" key="6">
    <source>
        <dbReference type="ARBA" id="ARBA00023242"/>
    </source>
</evidence>
<feature type="domain" description="C2H2-type" evidence="8">
    <location>
        <begin position="640"/>
        <end position="663"/>
    </location>
</feature>
<feature type="domain" description="C2H2-type" evidence="8">
    <location>
        <begin position="55"/>
        <end position="82"/>
    </location>
</feature>
<evidence type="ECO:0000256" key="2">
    <source>
        <dbReference type="ARBA" id="ARBA00022723"/>
    </source>
</evidence>
<dbReference type="SMART" id="SM00355">
    <property type="entry name" value="ZnF_C2H2"/>
    <property type="match status" value="18"/>
</dbReference>
<evidence type="ECO:0000256" key="7">
    <source>
        <dbReference type="PROSITE-ProRule" id="PRU00042"/>
    </source>
</evidence>
<dbReference type="Gene3D" id="3.30.160.60">
    <property type="entry name" value="Classic Zinc Finger"/>
    <property type="match status" value="8"/>
</dbReference>
<reference evidence="9" key="1">
    <citation type="journal article" date="2014" name="Insect Biochem. Mol. Biol.">
        <title>An insight into the sialome of the frog biting fly, Corethrella appendiculata.</title>
        <authorList>
            <person name="Ribeiro J.M.C."/>
            <person name="Chagas A.C."/>
            <person name="Pham V.M."/>
            <person name="Lounibos L.P."/>
            <person name="Calvo E."/>
        </authorList>
    </citation>
    <scope>NUCLEOTIDE SEQUENCE</scope>
    <source>
        <tissue evidence="9">Salivary glands</tissue>
    </source>
</reference>
<feature type="domain" description="C2H2-type" evidence="8">
    <location>
        <begin position="1"/>
        <end position="26"/>
    </location>
</feature>
<keyword evidence="3" id="KW-0677">Repeat</keyword>
<dbReference type="Pfam" id="PF00096">
    <property type="entry name" value="zf-C2H2"/>
    <property type="match status" value="5"/>
</dbReference>
<dbReference type="PROSITE" id="PS50157">
    <property type="entry name" value="ZINC_FINGER_C2H2_2"/>
    <property type="match status" value="15"/>
</dbReference>
<feature type="domain" description="C2H2-type" evidence="8">
    <location>
        <begin position="198"/>
        <end position="221"/>
    </location>
</feature>
<feature type="domain" description="C2H2-type" evidence="8">
    <location>
        <begin position="170"/>
        <end position="197"/>
    </location>
</feature>
<dbReference type="PANTHER" id="PTHR24376">
    <property type="entry name" value="ZINC FINGER PROTEIN"/>
    <property type="match status" value="1"/>
</dbReference>
<protein>
    <submittedName>
        <fullName evidence="9">Putative c2h2-type zn-finger protein</fullName>
    </submittedName>
</protein>
<dbReference type="AlphaFoldDB" id="U5ENL7"/>
<dbReference type="Pfam" id="PF12874">
    <property type="entry name" value="zf-met"/>
    <property type="match status" value="1"/>
</dbReference>
<feature type="domain" description="C2H2-type" evidence="8">
    <location>
        <begin position="322"/>
        <end position="349"/>
    </location>
</feature>
<feature type="domain" description="C2H2-type" evidence="8">
    <location>
        <begin position="421"/>
        <end position="444"/>
    </location>
</feature>
<feature type="domain" description="C2H2-type" evidence="8">
    <location>
        <begin position="665"/>
        <end position="692"/>
    </location>
</feature>
<feature type="domain" description="C2H2-type" evidence="8">
    <location>
        <begin position="27"/>
        <end position="54"/>
    </location>
</feature>
<name>U5ENL7_9DIPT</name>
<feature type="domain" description="C2H2-type" evidence="8">
    <location>
        <begin position="691"/>
        <end position="714"/>
    </location>
</feature>
<dbReference type="GO" id="GO:0000978">
    <property type="term" value="F:RNA polymerase II cis-regulatory region sequence-specific DNA binding"/>
    <property type="evidence" value="ECO:0007669"/>
    <property type="project" value="TreeGrafter"/>
</dbReference>
<keyword evidence="6" id="KW-0539">Nucleus</keyword>
<dbReference type="InterPro" id="IPR013087">
    <property type="entry name" value="Znf_C2H2_type"/>
</dbReference>
<sequence>CYLCFKVFQISQKLNSHLDLHATIKHYKCKICRKRFKIRSVWRNHVLKHSKKREFACKECGKEFYFATYLARHEKRHTEEEFECKFCLKKYIRLIDLTNHLKKIHPEYSQNLVELENFKTETNSSNDFYGFDECETQSSLNLKQEAIESNLSIPIMKLDSEIRNVIGNDLKCDYCSQTFIYKTDLKSHMEEHKSDWKYVCKVCSEEFTHPNRFRIHLKRAHKKSFKDIDSNKSDDLQCDCCGKQVSSISELAGHKKMHASRSKKKKITCKICFRLFKTQSCLTTHMMTHETPQFKCEICSKEYFRKILLDKHMVREHGAPTFTCKNCSKVFFNEELYNQHLSTHNLPKIEETAPESNSEIFNDNPDEYNNSTESEVKECDESTANLTSEQISIKNELLTETNNDITSQSSTSESTNLIAKYTCEECSQEFSKLNHYRLHLKEIHKYSLKEIRCAKSVQCSICQKGFATERKLKLHRKMCVKIWKNTCKICSKRCKGRRQLLAHMKTHEKSSICHEEAELQTHLEIHTPQENAMQPKLSFTCNDCSTEFFDEELYKQHLLTHYEVNIIEDATPGSSTDMTNNSNEIGQFEQLQPELTETEIPISESTNSTEKYSCKICLQEFTQFDLLNSHLMYSHKDSVKECTVCNKSFKTNWEFAQHIATHTQHSCNICFKRFKQKDYLYTHMKYHLKKFKCEICCKDFAMRHLLKSHMEKAHGISLENTNQT</sequence>
<dbReference type="PROSITE" id="PS00028">
    <property type="entry name" value="ZINC_FINGER_C2H2_1"/>
    <property type="match status" value="16"/>
</dbReference>
<evidence type="ECO:0000256" key="4">
    <source>
        <dbReference type="ARBA" id="ARBA00022771"/>
    </source>
</evidence>
<evidence type="ECO:0000256" key="5">
    <source>
        <dbReference type="ARBA" id="ARBA00022833"/>
    </source>
</evidence>
<feature type="domain" description="C2H2-type" evidence="8">
    <location>
        <begin position="236"/>
        <end position="263"/>
    </location>
</feature>
<keyword evidence="4 7" id="KW-0863">Zinc-finger</keyword>
<dbReference type="SUPFAM" id="SSF57667">
    <property type="entry name" value="beta-beta-alpha zinc fingers"/>
    <property type="match status" value="8"/>
</dbReference>
<accession>U5ENL7</accession>
<evidence type="ECO:0000313" key="9">
    <source>
        <dbReference type="EMBL" id="JAB55850.1"/>
    </source>
</evidence>
<dbReference type="EMBL" id="GANO01004021">
    <property type="protein sequence ID" value="JAB55850.1"/>
    <property type="molecule type" value="mRNA"/>
</dbReference>
<feature type="domain" description="C2H2-type" evidence="8">
    <location>
        <begin position="294"/>
        <end position="317"/>
    </location>
</feature>
<dbReference type="PANTHER" id="PTHR24376:SF235">
    <property type="entry name" value="C2H2-TYPE DOMAIN-CONTAINING PROTEIN"/>
    <property type="match status" value="1"/>
</dbReference>